<evidence type="ECO:0000256" key="7">
    <source>
        <dbReference type="ARBA" id="ARBA00022840"/>
    </source>
</evidence>
<dbReference type="HAMAP" id="MF_01486">
    <property type="entry name" value="RecC"/>
    <property type="match status" value="1"/>
</dbReference>
<evidence type="ECO:0000256" key="2">
    <source>
        <dbReference type="ARBA" id="ARBA00022741"/>
    </source>
</evidence>
<dbReference type="SUPFAM" id="SSF52540">
    <property type="entry name" value="P-loop containing nucleoside triphosphate hydrolases"/>
    <property type="match status" value="2"/>
</dbReference>
<accession>A0A1H3YYT0</accession>
<dbReference type="STRING" id="551991.SAMN05192529_109115"/>
<comment type="miscellaneous">
    <text evidence="10">In the RecBCD complex, RecB has a slow 3'-5' helicase, an exonuclease activity and loads RecA onto ssDNA, RecD has a fast 5'-3' helicase activity, while RecC stimulates the ATPase and processivity of the RecB helicase and contributes to recognition of the Chi site.</text>
</comment>
<dbReference type="Gene3D" id="3.40.50.300">
    <property type="entry name" value="P-loop containing nucleotide triphosphate hydrolases"/>
    <property type="match status" value="2"/>
</dbReference>
<comment type="subunit">
    <text evidence="10">Heterotrimer of RecB, RecC and RecD. All subunits contribute to DNA-binding.</text>
</comment>
<name>A0A1H3YYT0_9BACT</name>
<dbReference type="Pfam" id="PF17946">
    <property type="entry name" value="RecC_C"/>
    <property type="match status" value="1"/>
</dbReference>
<dbReference type="InterPro" id="IPR013986">
    <property type="entry name" value="DExx_box_DNA_helicase_dom_sf"/>
</dbReference>
<keyword evidence="1 10" id="KW-0540">Nuclease</keyword>
<dbReference type="RefSeq" id="WP_091397209.1">
    <property type="nucleotide sequence ID" value="NZ_FNQY01000009.1"/>
</dbReference>
<dbReference type="InterPro" id="IPR027417">
    <property type="entry name" value="P-loop_NTPase"/>
</dbReference>
<dbReference type="OrthoDB" id="9762834at2"/>
<keyword evidence="3 10" id="KW-0227">DNA damage</keyword>
<keyword evidence="2 10" id="KW-0547">Nucleotide-binding</keyword>
<proteinExistence type="inferred from homology"/>
<dbReference type="GO" id="GO:0008854">
    <property type="term" value="F:exodeoxyribonuclease V activity"/>
    <property type="evidence" value="ECO:0007669"/>
    <property type="project" value="InterPro"/>
</dbReference>
<dbReference type="GO" id="GO:0009338">
    <property type="term" value="C:exodeoxyribonuclease V complex"/>
    <property type="evidence" value="ECO:0007669"/>
    <property type="project" value="InterPro"/>
</dbReference>
<feature type="domain" description="RecC C-terminal" evidence="11">
    <location>
        <begin position="812"/>
        <end position="1021"/>
    </location>
</feature>
<dbReference type="GO" id="GO:0000724">
    <property type="term" value="P:double-strand break repair via homologous recombination"/>
    <property type="evidence" value="ECO:0007669"/>
    <property type="project" value="UniProtKB-UniRule"/>
</dbReference>
<keyword evidence="9 10" id="KW-0234">DNA repair</keyword>
<dbReference type="InterPro" id="IPR006697">
    <property type="entry name" value="RecC"/>
</dbReference>
<comment type="function">
    <text evidence="10">A helicase/nuclease that prepares dsDNA breaks (DSB) for recombinational DNA repair. Binds to DSBs and unwinds DNA via a highly rapid and processive ATP-dependent bidirectional helicase activity. Unwinds dsDNA until it encounters a Chi (crossover hotspot instigator) sequence from the 3' direction. Cuts ssDNA a few nucleotides 3' to the Chi site. The properties and activities of the enzyme are changed at Chi. The Chi-altered holoenzyme produces a long 3'-ssDNA overhang and facilitates RecA-binding to the ssDNA for homologous DNA recombination and repair. Holoenzyme degrades any linearized DNA that is unable to undergo homologous recombination. In the holoenzyme this subunit recognizes the wild-type Chi sequence, and when added to isolated RecB increases its ATP-dependent helicase processivity.</text>
</comment>
<protein>
    <recommendedName>
        <fullName evidence="10">RecBCD enzyme subunit RecC</fullName>
    </recommendedName>
    <alternativeName>
        <fullName evidence="10">Exonuclease V subunit RecC</fullName>
        <shortName evidence="10">ExoV subunit RecC</shortName>
    </alternativeName>
    <alternativeName>
        <fullName evidence="10">Helicase/nuclease RecBCD subunit RecC</fullName>
    </alternativeName>
</protein>
<keyword evidence="6 10" id="KW-0269">Exonuclease</keyword>
<dbReference type="GO" id="GO:0003677">
    <property type="term" value="F:DNA binding"/>
    <property type="evidence" value="ECO:0007669"/>
    <property type="project" value="UniProtKB-UniRule"/>
</dbReference>
<dbReference type="SUPFAM" id="SSF52980">
    <property type="entry name" value="Restriction endonuclease-like"/>
    <property type="match status" value="1"/>
</dbReference>
<keyword evidence="7 10" id="KW-0067">ATP-binding</keyword>
<dbReference type="InterPro" id="IPR041500">
    <property type="entry name" value="RecC_C"/>
</dbReference>
<keyword evidence="4 10" id="KW-0378">Hydrolase</keyword>
<evidence type="ECO:0000256" key="8">
    <source>
        <dbReference type="ARBA" id="ARBA00023125"/>
    </source>
</evidence>
<gene>
    <name evidence="10" type="primary">recC</name>
    <name evidence="12" type="ORF">SAMN05192529_109115</name>
</gene>
<evidence type="ECO:0000313" key="12">
    <source>
        <dbReference type="EMBL" id="SEA16232.1"/>
    </source>
</evidence>
<evidence type="ECO:0000259" key="11">
    <source>
        <dbReference type="Pfam" id="PF17946"/>
    </source>
</evidence>
<dbReference type="Proteomes" id="UP000199041">
    <property type="component" value="Unassembled WGS sequence"/>
</dbReference>
<keyword evidence="5 10" id="KW-0347">Helicase</keyword>
<evidence type="ECO:0000256" key="5">
    <source>
        <dbReference type="ARBA" id="ARBA00022806"/>
    </source>
</evidence>
<dbReference type="PIRSF" id="PIRSF000980">
    <property type="entry name" value="RecC"/>
    <property type="match status" value="1"/>
</dbReference>
<dbReference type="Gene3D" id="3.40.50.10930">
    <property type="match status" value="1"/>
</dbReference>
<keyword evidence="13" id="KW-1185">Reference proteome</keyword>
<evidence type="ECO:0000313" key="13">
    <source>
        <dbReference type="Proteomes" id="UP000199041"/>
    </source>
</evidence>
<dbReference type="Pfam" id="PF04257">
    <property type="entry name" value="Exonuc_V_gamma"/>
    <property type="match status" value="1"/>
</dbReference>
<reference evidence="12 13" key="1">
    <citation type="submission" date="2016-10" db="EMBL/GenBank/DDBJ databases">
        <authorList>
            <person name="de Groot N.N."/>
        </authorList>
    </citation>
    <scope>NUCLEOTIDE SEQUENCE [LARGE SCALE GENOMIC DNA]</scope>
    <source>
        <strain evidence="12 13">Vu-144</strain>
    </source>
</reference>
<dbReference type="GO" id="GO:0003678">
    <property type="term" value="F:DNA helicase activity"/>
    <property type="evidence" value="ECO:0007669"/>
    <property type="project" value="UniProtKB-UniRule"/>
</dbReference>
<dbReference type="EMBL" id="FNQY01000009">
    <property type="protein sequence ID" value="SEA16232.1"/>
    <property type="molecule type" value="Genomic_DNA"/>
</dbReference>
<sequence length="1092" mass="125693">MAFQLKASNSLKILAKNLCLDMQAYKGHVFRPHYIVTQTEGMNNWLGSKLAEWQGIAAGIQYLKPNDLIFKIYLLLGGKAIATMSADNLSWLLYQLMGENEFLEQFPKIADYYAVNSNGEMPSSEIDLDAAKVKRYGLAQKVADLFDQYQIYRSDMITEWNNGNHKIQELEAWQYYLWDKARNKQRDEQQIDRKAFADKNEIADYIKNALKENGESLDILQSKMPAVFIFGISLLTEFHLKIFDLLASRMQIYFYLLNPAPADYWYDDLSVKRLIFLQKLGKAAVEEQPQGNPLLHSMGKVIKDAFVMLFKNDEILNSYEPLEELWPEPDSLLHKLQRSIYENKTPQKETAFFEPTDLIDKSLSIHACYSPLREVESLYNFLIYLIDQKRESLSPRDIVVMVSDIDLYAAYIRAVFDHAPYQFSYRIADEKFTTADSISSALESLLLLEPNGFTSENIMRLLDSSYIRSHLGISQLGLIKDLLDASGIRFGIEGAHRDDSIYVSWKYGLQRIMYGICMVGDDEVGSGPDGFYPLNFVEGSSAEEVIRFVSFVEALMTMLENRQKPRSLDGWTEFIKELITQFILKEELQGGDEFDYLDMLLKDYNSSAAFLSETLSFDVFMQSFGQRILLSTREANFASGGITFCSLIPMRSIPFKVIALLGLDYDKFPRKEHALGFNLMEMEKRAGDRNVKVNDKHLFLETILSAEQYLYISYIGRSIKDNTDIPPSILVDELIDFIDTNCSAAIAHDESLAEFKKDKVIDARNVLVVKHALHHFSKFQPGGIPQYLHLKSVAENLNDIAVSHELPDNESNEISLEAFYRFLQHPIKGYLNAVAGIYYEQMDDVLKEEEIFELNGLESYQCRVDLMELSDESAWEHFRDKGVKTGRLPLKNSSRIAMNDLLETVAPVRELLLKETKGLELHQFPVSYNFKEIILKGVIDVYGEDQLILVSWSKNEFKKVLEGYIKYLLLLVSGKDVSFTLLSFHKRKAFKAKQIKSEEAKLQIELLLELYQKGHEYVLPFISGLEMKTDEYETWYDKVRAKCSGTDYKDDYLIKINELDMFTQEAFEQYKQLQALIEAPLLKLFDGFKLNN</sequence>
<dbReference type="PANTHER" id="PTHR30591:SF1">
    <property type="entry name" value="RECBCD ENZYME SUBUNIT RECC"/>
    <property type="match status" value="1"/>
</dbReference>
<comment type="similarity">
    <text evidence="10">Belongs to the RecC family.</text>
</comment>
<dbReference type="Gene3D" id="1.10.10.160">
    <property type="match status" value="1"/>
</dbReference>
<dbReference type="GO" id="GO:0005524">
    <property type="term" value="F:ATP binding"/>
    <property type="evidence" value="ECO:0007669"/>
    <property type="project" value="UniProtKB-UniRule"/>
</dbReference>
<evidence type="ECO:0000256" key="4">
    <source>
        <dbReference type="ARBA" id="ARBA00022801"/>
    </source>
</evidence>
<keyword evidence="8 10" id="KW-0238">DNA-binding</keyword>
<evidence type="ECO:0000256" key="6">
    <source>
        <dbReference type="ARBA" id="ARBA00022839"/>
    </source>
</evidence>
<evidence type="ECO:0000256" key="3">
    <source>
        <dbReference type="ARBA" id="ARBA00022763"/>
    </source>
</evidence>
<dbReference type="InterPro" id="IPR011335">
    <property type="entry name" value="Restrct_endonuc-II-like"/>
</dbReference>
<evidence type="ECO:0000256" key="1">
    <source>
        <dbReference type="ARBA" id="ARBA00022722"/>
    </source>
</evidence>
<dbReference type="PANTHER" id="PTHR30591">
    <property type="entry name" value="RECBCD ENZYME SUBUNIT RECC"/>
    <property type="match status" value="1"/>
</dbReference>
<dbReference type="AlphaFoldDB" id="A0A1H3YYT0"/>
<organism evidence="12 13">
    <name type="scientific">Arachidicoccus rhizosphaerae</name>
    <dbReference type="NCBI Taxonomy" id="551991"/>
    <lineage>
        <taxon>Bacteria</taxon>
        <taxon>Pseudomonadati</taxon>
        <taxon>Bacteroidota</taxon>
        <taxon>Chitinophagia</taxon>
        <taxon>Chitinophagales</taxon>
        <taxon>Chitinophagaceae</taxon>
        <taxon>Arachidicoccus</taxon>
    </lineage>
</organism>
<evidence type="ECO:0000256" key="10">
    <source>
        <dbReference type="HAMAP-Rule" id="MF_01486"/>
    </source>
</evidence>
<dbReference type="NCBIfam" id="TIGR01450">
    <property type="entry name" value="recC"/>
    <property type="match status" value="1"/>
</dbReference>
<evidence type="ECO:0000256" key="9">
    <source>
        <dbReference type="ARBA" id="ARBA00023204"/>
    </source>
</evidence>